<keyword evidence="1" id="KW-0812">Transmembrane</keyword>
<dbReference type="EMBL" id="CP073344">
    <property type="protein sequence ID" value="UTW02059.1"/>
    <property type="molecule type" value="Genomic_DNA"/>
</dbReference>
<organism evidence="2 3">
    <name type="scientific">Amphritea atlantica</name>
    <dbReference type="NCBI Taxonomy" id="355243"/>
    <lineage>
        <taxon>Bacteria</taxon>
        <taxon>Pseudomonadati</taxon>
        <taxon>Pseudomonadota</taxon>
        <taxon>Gammaproteobacteria</taxon>
        <taxon>Oceanospirillales</taxon>
        <taxon>Oceanospirillaceae</taxon>
        <taxon>Amphritea</taxon>
    </lineage>
</organism>
<evidence type="ECO:0000313" key="3">
    <source>
        <dbReference type="Proteomes" id="UP001059950"/>
    </source>
</evidence>
<reference evidence="2" key="1">
    <citation type="submission" date="2021-04" db="EMBL/GenBank/DDBJ databases">
        <title>Oceanospirillales bacteria with DddD are important DMSP degraders in coastal seawater.</title>
        <authorList>
            <person name="Liu J."/>
        </authorList>
    </citation>
    <scope>NUCLEOTIDE SEQUENCE</scope>
    <source>
        <strain evidence="2">GY6</strain>
    </source>
</reference>
<dbReference type="PANTHER" id="PTHR41386">
    <property type="entry name" value="INTEGRAL MEMBRANE PROTEIN-RELATED"/>
    <property type="match status" value="1"/>
</dbReference>
<proteinExistence type="predicted"/>
<keyword evidence="3" id="KW-1185">Reference proteome</keyword>
<name>A0ABY5GRT2_9GAMM</name>
<dbReference type="Pfam" id="PF06210">
    <property type="entry name" value="DUF1003"/>
    <property type="match status" value="1"/>
</dbReference>
<dbReference type="PANTHER" id="PTHR41386:SF1">
    <property type="entry name" value="MEMBRANE PROTEIN"/>
    <property type="match status" value="1"/>
</dbReference>
<evidence type="ECO:0000313" key="2">
    <source>
        <dbReference type="EMBL" id="UTW02059.1"/>
    </source>
</evidence>
<dbReference type="Proteomes" id="UP001059950">
    <property type="component" value="Chromosome"/>
</dbReference>
<evidence type="ECO:0000256" key="1">
    <source>
        <dbReference type="SAM" id="Phobius"/>
    </source>
</evidence>
<protein>
    <submittedName>
        <fullName evidence="2">DUF1003 domain-containing protein</fullName>
    </submittedName>
</protein>
<sequence length="85" mass="9781">MIDKPFDPNPYILLNLGLSSLAVFQAPIMMMSRNRPAAKDRIKQDATNETNLKLELQIMRLHTRLDQLSTAFEKTQNQNPEIRKG</sequence>
<feature type="transmembrane region" description="Helical" evidence="1">
    <location>
        <begin position="12"/>
        <end position="31"/>
    </location>
</feature>
<keyword evidence="1" id="KW-1133">Transmembrane helix</keyword>
<keyword evidence="1" id="KW-0472">Membrane</keyword>
<gene>
    <name evidence="2" type="ORF">KDX31_11885</name>
</gene>
<accession>A0ABY5GRT2</accession>
<dbReference type="InterPro" id="IPR010406">
    <property type="entry name" value="DUF1003"/>
</dbReference>